<dbReference type="FunFam" id="3.40.50.620:FF:000106">
    <property type="entry name" value="Glutamine-dependent NAD(+) synthetase"/>
    <property type="match status" value="1"/>
</dbReference>
<dbReference type="Proteomes" id="UP000181976">
    <property type="component" value="Unassembled WGS sequence"/>
</dbReference>
<evidence type="ECO:0000256" key="6">
    <source>
        <dbReference type="ARBA" id="ARBA00023027"/>
    </source>
</evidence>
<evidence type="ECO:0000313" key="12">
    <source>
        <dbReference type="EMBL" id="SFE42107.1"/>
    </source>
</evidence>
<keyword evidence="3 7" id="KW-0436">Ligase</keyword>
<comment type="catalytic activity">
    <reaction evidence="7 8">
        <text>deamido-NAD(+) + L-glutamine + ATP + H2O = L-glutamate + AMP + diphosphate + NAD(+) + H(+)</text>
        <dbReference type="Rhea" id="RHEA:24384"/>
        <dbReference type="ChEBI" id="CHEBI:15377"/>
        <dbReference type="ChEBI" id="CHEBI:15378"/>
        <dbReference type="ChEBI" id="CHEBI:29985"/>
        <dbReference type="ChEBI" id="CHEBI:30616"/>
        <dbReference type="ChEBI" id="CHEBI:33019"/>
        <dbReference type="ChEBI" id="CHEBI:57540"/>
        <dbReference type="ChEBI" id="CHEBI:58359"/>
        <dbReference type="ChEBI" id="CHEBI:58437"/>
        <dbReference type="ChEBI" id="CHEBI:456215"/>
        <dbReference type="EC" id="6.3.5.1"/>
    </reaction>
</comment>
<feature type="binding site" evidence="7">
    <location>
        <position position="522"/>
    </location>
    <ligand>
        <name>deamido-NAD(+)</name>
        <dbReference type="ChEBI" id="CHEBI:58437"/>
        <note>ligand shared between two neighboring subunits</note>
    </ligand>
</feature>
<dbReference type="GO" id="GO:0008795">
    <property type="term" value="F:NAD+ synthase activity"/>
    <property type="evidence" value="ECO:0007669"/>
    <property type="project" value="UniProtKB-UniRule"/>
</dbReference>
<dbReference type="SUPFAM" id="SSF52402">
    <property type="entry name" value="Adenine nucleotide alpha hydrolases-like"/>
    <property type="match status" value="1"/>
</dbReference>
<keyword evidence="13" id="KW-1185">Reference proteome</keyword>
<feature type="binding site" evidence="7">
    <location>
        <position position="189"/>
    </location>
    <ligand>
        <name>L-glutamine</name>
        <dbReference type="ChEBI" id="CHEBI:58359"/>
    </ligand>
</feature>
<evidence type="ECO:0000256" key="4">
    <source>
        <dbReference type="ARBA" id="ARBA00022741"/>
    </source>
</evidence>
<dbReference type="Pfam" id="PF00795">
    <property type="entry name" value="CN_hydrolase"/>
    <property type="match status" value="1"/>
</dbReference>
<dbReference type="InParanoid" id="A0A1I2AEH0"/>
<feature type="binding site" evidence="7">
    <location>
        <begin position="300"/>
        <end position="307"/>
    </location>
    <ligand>
        <name>ATP</name>
        <dbReference type="ChEBI" id="CHEBI:30616"/>
    </ligand>
</feature>
<feature type="binding site" evidence="7">
    <location>
        <position position="407"/>
    </location>
    <ligand>
        <name>ATP</name>
        <dbReference type="ChEBI" id="CHEBI:30616"/>
    </ligand>
</feature>
<evidence type="ECO:0000313" key="13">
    <source>
        <dbReference type="Proteomes" id="UP000181976"/>
    </source>
</evidence>
<evidence type="ECO:0000259" key="11">
    <source>
        <dbReference type="PROSITE" id="PS50263"/>
    </source>
</evidence>
<dbReference type="eggNOG" id="COG0171">
    <property type="taxonomic scope" value="Bacteria"/>
</dbReference>
<feature type="domain" description="CN hydrolase" evidence="11">
    <location>
        <begin position="1"/>
        <end position="259"/>
    </location>
</feature>
<reference evidence="12 13" key="1">
    <citation type="submission" date="2016-10" db="EMBL/GenBank/DDBJ databases">
        <authorList>
            <person name="de Groot N.N."/>
        </authorList>
    </citation>
    <scope>NUCLEOTIDE SEQUENCE [LARGE SCALE GENOMIC DNA]</scope>
    <source>
        <strain evidence="12 13">DSM 19012</strain>
    </source>
</reference>
<dbReference type="RefSeq" id="WP_010526499.1">
    <property type="nucleotide sequence ID" value="NZ_AFSL01000009.1"/>
</dbReference>
<dbReference type="Gene3D" id="3.40.50.620">
    <property type="entry name" value="HUPs"/>
    <property type="match status" value="1"/>
</dbReference>
<feature type="active site" description="Proton acceptor" evidence="9">
    <location>
        <position position="41"/>
    </location>
</feature>
<dbReference type="HAMAP" id="MF_02090">
    <property type="entry name" value="NadE_glutamine_dep"/>
    <property type="match status" value="1"/>
</dbReference>
<dbReference type="NCBIfam" id="TIGR00552">
    <property type="entry name" value="nadE"/>
    <property type="match status" value="1"/>
</dbReference>
<dbReference type="PIRSF" id="PIRSF006630">
    <property type="entry name" value="NADS_GAT"/>
    <property type="match status" value="1"/>
</dbReference>
<dbReference type="InterPro" id="IPR014729">
    <property type="entry name" value="Rossmann-like_a/b/a_fold"/>
</dbReference>
<evidence type="ECO:0000256" key="8">
    <source>
        <dbReference type="PIRNR" id="PIRNR006630"/>
    </source>
</evidence>
<comment type="similarity">
    <text evidence="2 7 8">In the C-terminal section; belongs to the NAD synthetase family.</text>
</comment>
<evidence type="ECO:0000256" key="5">
    <source>
        <dbReference type="ARBA" id="ARBA00022840"/>
    </source>
</evidence>
<dbReference type="InterPro" id="IPR003010">
    <property type="entry name" value="C-N_Hydrolase"/>
</dbReference>
<dbReference type="GO" id="GO:0009435">
    <property type="term" value="P:NAD+ biosynthetic process"/>
    <property type="evidence" value="ECO:0007669"/>
    <property type="project" value="UniProtKB-UniRule"/>
</dbReference>
<evidence type="ECO:0000256" key="1">
    <source>
        <dbReference type="ARBA" id="ARBA00005188"/>
    </source>
</evidence>
<evidence type="ECO:0000256" key="10">
    <source>
        <dbReference type="RuleBase" id="RU003811"/>
    </source>
</evidence>
<feature type="binding site" evidence="7">
    <location>
        <position position="118"/>
    </location>
    <ligand>
        <name>L-glutamine</name>
        <dbReference type="ChEBI" id="CHEBI:58359"/>
    </ligand>
</feature>
<comment type="caution">
    <text evidence="7">Lacks conserved residue(s) required for the propagation of feature annotation.</text>
</comment>
<evidence type="ECO:0000256" key="7">
    <source>
        <dbReference type="HAMAP-Rule" id="MF_02090"/>
    </source>
</evidence>
<keyword evidence="6 7" id="KW-0520">NAD</keyword>
<dbReference type="CDD" id="cd00553">
    <property type="entry name" value="NAD_synthase"/>
    <property type="match status" value="1"/>
</dbReference>
<evidence type="ECO:0000256" key="3">
    <source>
        <dbReference type="ARBA" id="ARBA00022598"/>
    </source>
</evidence>
<comment type="function">
    <text evidence="7">Catalyzes the ATP-dependent amidation of deamido-NAD to form NAD. Uses L-glutamine as a nitrogen source.</text>
</comment>
<feature type="binding site" evidence="7">
    <location>
        <position position="412"/>
    </location>
    <ligand>
        <name>deamido-NAD(+)</name>
        <dbReference type="ChEBI" id="CHEBI:58437"/>
        <note>ligand shared between two neighboring subunits</note>
    </ligand>
</feature>
<feature type="binding site" evidence="7">
    <location>
        <position position="383"/>
    </location>
    <ligand>
        <name>deamido-NAD(+)</name>
        <dbReference type="ChEBI" id="CHEBI:58437"/>
        <note>ligand shared between two neighboring subunits</note>
    </ligand>
</feature>
<dbReference type="GO" id="GO:0005737">
    <property type="term" value="C:cytoplasm"/>
    <property type="evidence" value="ECO:0007669"/>
    <property type="project" value="InterPro"/>
</dbReference>
<name>A0A1I2AEH0_9BACT</name>
<comment type="pathway">
    <text evidence="1 7 8">Cofactor biosynthesis; NAD(+) biosynthesis; NAD(+) from deamido-NAD(+) (L-Gln route): step 1/1.</text>
</comment>
<dbReference type="InterPro" id="IPR000132">
    <property type="entry name" value="Nitrilase/CN_hydratase_CS"/>
</dbReference>
<dbReference type="PROSITE" id="PS50263">
    <property type="entry name" value="CN_HYDROLASE"/>
    <property type="match status" value="1"/>
</dbReference>
<proteinExistence type="inferred from homology"/>
<protein>
    <recommendedName>
        <fullName evidence="7 8">Glutamine-dependent NAD(+) synthetase</fullName>
        <ecNumber evidence="7 8">6.3.5.1</ecNumber>
    </recommendedName>
    <alternativeName>
        <fullName evidence="7 8">NAD(+) synthase [glutamine-hydrolyzing]</fullName>
    </alternativeName>
</protein>
<dbReference type="SUPFAM" id="SSF56317">
    <property type="entry name" value="Carbon-nitrogen hydrolase"/>
    <property type="match status" value="1"/>
</dbReference>
<dbReference type="OrthoDB" id="9803818at2"/>
<dbReference type="UniPathway" id="UPA00253">
    <property type="reaction ID" value="UER00334"/>
</dbReference>
<dbReference type="EC" id="6.3.5.1" evidence="7 8"/>
<dbReference type="GO" id="GO:0003952">
    <property type="term" value="F:NAD+ synthase (glutamine-hydrolyzing) activity"/>
    <property type="evidence" value="ECO:0007669"/>
    <property type="project" value="UniProtKB-UniRule"/>
</dbReference>
<dbReference type="GO" id="GO:0004359">
    <property type="term" value="F:glutaminase activity"/>
    <property type="evidence" value="ECO:0007669"/>
    <property type="project" value="InterPro"/>
</dbReference>
<keyword evidence="5 7" id="KW-0067">ATP-binding</keyword>
<dbReference type="InterPro" id="IPR014445">
    <property type="entry name" value="Gln-dep_NAD_synthase"/>
</dbReference>
<dbReference type="InterPro" id="IPR036526">
    <property type="entry name" value="C-N_Hydrolase_sf"/>
</dbReference>
<dbReference type="EMBL" id="FONA01000011">
    <property type="protein sequence ID" value="SFE42107.1"/>
    <property type="molecule type" value="Genomic_DNA"/>
</dbReference>
<feature type="active site" description="For glutaminase activity" evidence="7">
    <location>
        <position position="112"/>
    </location>
</feature>
<dbReference type="InterPro" id="IPR003694">
    <property type="entry name" value="NAD_synthase"/>
</dbReference>
<accession>A0A1I2AEH0</accession>
<dbReference type="CDD" id="cd07570">
    <property type="entry name" value="GAT_Gln-NAD-synth"/>
    <property type="match status" value="1"/>
</dbReference>
<comment type="similarity">
    <text evidence="10">Belongs to the NAD synthetase family.</text>
</comment>
<dbReference type="GO" id="GO:0000257">
    <property type="term" value="F:nitrilase activity"/>
    <property type="evidence" value="ECO:0007669"/>
    <property type="project" value="UniProtKB-ARBA"/>
</dbReference>
<dbReference type="PANTHER" id="PTHR23090">
    <property type="entry name" value="NH 3 /GLUTAMINE-DEPENDENT NAD + SYNTHETASE"/>
    <property type="match status" value="1"/>
</dbReference>
<gene>
    <name evidence="7" type="primary">nadE</name>
    <name evidence="12" type="ORF">SAMN05444380_11136</name>
</gene>
<dbReference type="PROSITE" id="PS00920">
    <property type="entry name" value="NITRIL_CHT_1"/>
    <property type="match status" value="1"/>
</dbReference>
<feature type="active site" description="Nucleophile; for glutaminase activity" evidence="7">
    <location>
        <position position="148"/>
    </location>
</feature>
<dbReference type="STRING" id="385682.SAMN05444380_11136"/>
<dbReference type="NCBIfam" id="NF010588">
    <property type="entry name" value="PRK13981.1"/>
    <property type="match status" value="1"/>
</dbReference>
<evidence type="ECO:0000256" key="2">
    <source>
        <dbReference type="ARBA" id="ARBA00007145"/>
    </source>
</evidence>
<dbReference type="GO" id="GO:0005524">
    <property type="term" value="F:ATP binding"/>
    <property type="evidence" value="ECO:0007669"/>
    <property type="project" value="UniProtKB-UniRule"/>
</dbReference>
<sequence length="552" mass="61815">MKLALVQLNYHIGNFEENKKKITDQIKQAKERGVDLVVFSELAICGYPPLDLLNRQEFVEASVEAIEGIAEYCNGIAAVIGGPSLNPHSQGKQLYNSAWFLADGKVKEVIHKTLLPNYDIFDEYRYFQPNEDFKVINFKGARIAITICEDLWDDQPVEADFARNKLYTLSPMQKLAALKPDFMINIAASPFSYHQENVRKQVVCNKAAEYHLPVAYVNQVGANTELIFDGGSMMVNSEGNITHKLPAFEEAFLDLEVNRVNVVSSGQLSETDPIKLIHDGLILGIKDYFRKSGLKKAVLGLSGGIDSAVTAALAVEALGAENVHGLLLPSQYSTGHSITDAQQLARNLGIKTYTIAIKDIYRSIEETLKPVFEDRKPDVTEENIQARIRGLLLMAYSNKFGHILLNTSNKSEAAVGYGTLYGDMNGGLSVLGDVYKTDVFKLARYLNKDREVIPENTIIKPPSAELRPDQKDSDSLPDYEILDKVLFRYIELNRSPKSIIDEGFPEEVVRKTVRLVNFNEYKRFQTPPILRVSGKAFGVGRRMPLVARYERL</sequence>
<evidence type="ECO:0000256" key="9">
    <source>
        <dbReference type="PROSITE-ProRule" id="PRU10139"/>
    </source>
</evidence>
<dbReference type="eggNOG" id="COG0388">
    <property type="taxonomic scope" value="Bacteria"/>
</dbReference>
<feature type="active site" description="Proton acceptor; for glutaminase activity" evidence="7">
    <location>
        <position position="41"/>
    </location>
</feature>
<dbReference type="PANTHER" id="PTHR23090:SF9">
    <property type="entry name" value="GLUTAMINE-DEPENDENT NAD(+) SYNTHETASE"/>
    <property type="match status" value="1"/>
</dbReference>
<keyword evidence="4 7" id="KW-0547">Nucleotide-binding</keyword>
<dbReference type="Gene3D" id="3.60.110.10">
    <property type="entry name" value="Carbon-nitrogen hydrolase"/>
    <property type="match status" value="1"/>
</dbReference>
<dbReference type="InterPro" id="IPR022310">
    <property type="entry name" value="NAD/GMP_synthase"/>
</dbReference>
<dbReference type="AlphaFoldDB" id="A0A1I2AEH0"/>
<organism evidence="12 13">
    <name type="scientific">Thermophagus xiamenensis</name>
    <dbReference type="NCBI Taxonomy" id="385682"/>
    <lineage>
        <taxon>Bacteria</taxon>
        <taxon>Pseudomonadati</taxon>
        <taxon>Bacteroidota</taxon>
        <taxon>Bacteroidia</taxon>
        <taxon>Marinilabiliales</taxon>
        <taxon>Marinilabiliaceae</taxon>
        <taxon>Thermophagus</taxon>
    </lineage>
</organism>
<dbReference type="Pfam" id="PF02540">
    <property type="entry name" value="NAD_synthase"/>
    <property type="match status" value="1"/>
</dbReference>